<sequence>MASIWPSRARSTGSSVSSSSSSSSSSSRTCLCAPTTHPGSFRCSLHRSTRNKISNRPAAVKSPELMTIKGGGGGGGAKVKSSSVRAVLLKMMISPSSRGLRRRKNFQPTPSRFRLMNCAESCG</sequence>
<accession>A0AAQ3JKS1</accession>
<proteinExistence type="predicted"/>
<dbReference type="EMBL" id="CP136890">
    <property type="protein sequence ID" value="WOK91609.1"/>
    <property type="molecule type" value="Genomic_DNA"/>
</dbReference>
<feature type="region of interest" description="Disordered" evidence="1">
    <location>
        <begin position="1"/>
        <end position="37"/>
    </location>
</feature>
<evidence type="ECO:0000313" key="3">
    <source>
        <dbReference type="Proteomes" id="UP001327560"/>
    </source>
</evidence>
<feature type="region of interest" description="Disordered" evidence="1">
    <location>
        <begin position="52"/>
        <end position="79"/>
    </location>
</feature>
<evidence type="ECO:0000256" key="1">
    <source>
        <dbReference type="SAM" id="MobiDB-lite"/>
    </source>
</evidence>
<dbReference type="PANTHER" id="PTHR33132">
    <property type="entry name" value="OSJNBB0118P14.9 PROTEIN"/>
    <property type="match status" value="1"/>
</dbReference>
<organism evidence="2 3">
    <name type="scientific">Canna indica</name>
    <name type="common">Indian-shot</name>
    <dbReference type="NCBI Taxonomy" id="4628"/>
    <lineage>
        <taxon>Eukaryota</taxon>
        <taxon>Viridiplantae</taxon>
        <taxon>Streptophyta</taxon>
        <taxon>Embryophyta</taxon>
        <taxon>Tracheophyta</taxon>
        <taxon>Spermatophyta</taxon>
        <taxon>Magnoliopsida</taxon>
        <taxon>Liliopsida</taxon>
        <taxon>Zingiberales</taxon>
        <taxon>Cannaceae</taxon>
        <taxon>Canna</taxon>
    </lineage>
</organism>
<name>A0AAQ3JKS1_9LILI</name>
<feature type="compositionally biased region" description="Low complexity" evidence="1">
    <location>
        <begin position="14"/>
        <end position="27"/>
    </location>
</feature>
<keyword evidence="3" id="KW-1185">Reference proteome</keyword>
<dbReference type="Proteomes" id="UP001327560">
    <property type="component" value="Chromosome 1"/>
</dbReference>
<reference evidence="2 3" key="1">
    <citation type="submission" date="2023-10" db="EMBL/GenBank/DDBJ databases">
        <title>Chromosome-scale genome assembly provides insights into flower coloration mechanisms of Canna indica.</title>
        <authorList>
            <person name="Li C."/>
        </authorList>
    </citation>
    <scope>NUCLEOTIDE SEQUENCE [LARGE SCALE GENOMIC DNA]</scope>
    <source>
        <tissue evidence="2">Flower</tissue>
    </source>
</reference>
<gene>
    <name evidence="2" type="ORF">Cni_G00300</name>
</gene>
<evidence type="ECO:0000313" key="2">
    <source>
        <dbReference type="EMBL" id="WOK91609.1"/>
    </source>
</evidence>
<protein>
    <recommendedName>
        <fullName evidence="4">Serine-rich protein</fullName>
    </recommendedName>
</protein>
<dbReference type="AlphaFoldDB" id="A0AAQ3JKS1"/>
<dbReference type="PANTHER" id="PTHR33132:SF132">
    <property type="entry name" value="SERINE-RICH PROTEIN"/>
    <property type="match status" value="1"/>
</dbReference>
<evidence type="ECO:0008006" key="4">
    <source>
        <dbReference type="Google" id="ProtNLM"/>
    </source>
</evidence>